<dbReference type="RefSeq" id="WP_226174692.1">
    <property type="nucleotide sequence ID" value="NZ_JAJADR010000002.1"/>
</dbReference>
<gene>
    <name evidence="1" type="ORF">LGH74_08750</name>
</gene>
<dbReference type="EMBL" id="JAJADR010000002">
    <property type="protein sequence ID" value="MCB2408064.1"/>
    <property type="molecule type" value="Genomic_DNA"/>
</dbReference>
<name>A0ABS8AQP5_9BACT</name>
<protein>
    <submittedName>
        <fullName evidence="1">Uncharacterized protein</fullName>
    </submittedName>
</protein>
<evidence type="ECO:0000313" key="2">
    <source>
        <dbReference type="Proteomes" id="UP001165296"/>
    </source>
</evidence>
<dbReference type="Proteomes" id="UP001165296">
    <property type="component" value="Unassembled WGS sequence"/>
</dbReference>
<evidence type="ECO:0000313" key="1">
    <source>
        <dbReference type="EMBL" id="MCB2408064.1"/>
    </source>
</evidence>
<comment type="caution">
    <text evidence="1">The sequence shown here is derived from an EMBL/GenBank/DDBJ whole genome shotgun (WGS) entry which is preliminary data.</text>
</comment>
<proteinExistence type="predicted"/>
<organism evidence="1 2">
    <name type="scientific">Hymenobacter lucidus</name>
    <dbReference type="NCBI Taxonomy" id="2880930"/>
    <lineage>
        <taxon>Bacteria</taxon>
        <taxon>Pseudomonadati</taxon>
        <taxon>Bacteroidota</taxon>
        <taxon>Cytophagia</taxon>
        <taxon>Cytophagales</taxon>
        <taxon>Hymenobacteraceae</taxon>
        <taxon>Hymenobacter</taxon>
    </lineage>
</organism>
<sequence>MEPQYDKRSPVPRLVVQGAATRSVKLTDGTSTVSISPRTSTFAGLSFATDILPAYYQHLRAVYARPLVLKPSVRLSALAVLGFDQLVPVWLEKEGAHFYCNKIDNWEEADASTPVELLRLTF</sequence>
<accession>A0ABS8AQP5</accession>
<keyword evidence="2" id="KW-1185">Reference proteome</keyword>
<reference evidence="1" key="1">
    <citation type="submission" date="2021-10" db="EMBL/GenBank/DDBJ databases">
        <authorList>
            <person name="Dean J.D."/>
            <person name="Kim M.K."/>
            <person name="Newey C.N."/>
            <person name="Stoker T.S."/>
            <person name="Thompson D.W."/>
            <person name="Grose J.H."/>
        </authorList>
    </citation>
    <scope>NUCLEOTIDE SEQUENCE</scope>
    <source>
        <strain evidence="1">BT178</strain>
    </source>
</reference>